<dbReference type="GO" id="GO:0003677">
    <property type="term" value="F:DNA binding"/>
    <property type="evidence" value="ECO:0007669"/>
    <property type="project" value="UniProtKB-KW"/>
</dbReference>
<evidence type="ECO:0000313" key="6">
    <source>
        <dbReference type="Proteomes" id="UP000010472"/>
    </source>
</evidence>
<dbReference type="InterPro" id="IPR036388">
    <property type="entry name" value="WH-like_DNA-bd_sf"/>
</dbReference>
<dbReference type="GO" id="GO:0006355">
    <property type="term" value="P:regulation of DNA-templated transcription"/>
    <property type="evidence" value="ECO:0007669"/>
    <property type="project" value="InterPro"/>
</dbReference>
<protein>
    <submittedName>
        <fullName evidence="5">Putative transcriptional regulator, Crp/Fnr family</fullName>
    </submittedName>
</protein>
<proteinExistence type="predicted"/>
<keyword evidence="6" id="KW-1185">Reference proteome</keyword>
<evidence type="ECO:0000259" key="4">
    <source>
        <dbReference type="PROSITE" id="PS51063"/>
    </source>
</evidence>
<sequence length="209" mass="24053">MYLTSKTTLVLDQYEVNPESRLHFYAKEEEIPLLPQGMWQVSQGLVQFNTFCSNGAEVLLGWASPSMFFGQWLTSLPTYHAKAVSNVYLKWFALREIEATPSLSQAILPQLVRRQRQTEALLAITGQRRVEDRLHRLLLLLKQEMSQPVAEGTRISVRLTHQTIANTICTTRVTVTRLFSKLQDQGWIKFDAGHHIILKDEHFNSVSNW</sequence>
<dbReference type="KEGG" id="cep:Cri9333_2883"/>
<dbReference type="CDD" id="cd00092">
    <property type="entry name" value="HTH_CRP"/>
    <property type="match status" value="1"/>
</dbReference>
<gene>
    <name evidence="5" type="ORF">Cri9333_2883</name>
</gene>
<dbReference type="RefSeq" id="WP_015203833.1">
    <property type="nucleotide sequence ID" value="NC_019753.1"/>
</dbReference>
<dbReference type="InterPro" id="IPR036390">
    <property type="entry name" value="WH_DNA-bd_sf"/>
</dbReference>
<accession>K9W1Q1</accession>
<dbReference type="PROSITE" id="PS51063">
    <property type="entry name" value="HTH_CRP_2"/>
    <property type="match status" value="1"/>
</dbReference>
<evidence type="ECO:0000256" key="3">
    <source>
        <dbReference type="ARBA" id="ARBA00023163"/>
    </source>
</evidence>
<evidence type="ECO:0000256" key="2">
    <source>
        <dbReference type="ARBA" id="ARBA00023125"/>
    </source>
</evidence>
<dbReference type="STRING" id="1173022.Cri9333_2883"/>
<organism evidence="5 6">
    <name type="scientific">Crinalium epipsammum PCC 9333</name>
    <dbReference type="NCBI Taxonomy" id="1173022"/>
    <lineage>
        <taxon>Bacteria</taxon>
        <taxon>Bacillati</taxon>
        <taxon>Cyanobacteriota</taxon>
        <taxon>Cyanophyceae</taxon>
        <taxon>Gomontiellales</taxon>
        <taxon>Gomontiellaceae</taxon>
        <taxon>Crinalium</taxon>
    </lineage>
</organism>
<dbReference type="eggNOG" id="COG0664">
    <property type="taxonomic scope" value="Bacteria"/>
</dbReference>
<keyword evidence="3" id="KW-0804">Transcription</keyword>
<keyword evidence="2" id="KW-0238">DNA-binding</keyword>
<dbReference type="Gene3D" id="1.10.10.10">
    <property type="entry name" value="Winged helix-like DNA-binding domain superfamily/Winged helix DNA-binding domain"/>
    <property type="match status" value="1"/>
</dbReference>
<keyword evidence="1" id="KW-0805">Transcription regulation</keyword>
<dbReference type="HOGENOM" id="CLU_075053_8_0_3"/>
<dbReference type="OrthoDB" id="5242211at2"/>
<dbReference type="Pfam" id="PF13545">
    <property type="entry name" value="HTH_Crp_2"/>
    <property type="match status" value="1"/>
</dbReference>
<dbReference type="AlphaFoldDB" id="K9W1Q1"/>
<dbReference type="InterPro" id="IPR018490">
    <property type="entry name" value="cNMP-bd_dom_sf"/>
</dbReference>
<name>K9W1Q1_9CYAN</name>
<dbReference type="Proteomes" id="UP000010472">
    <property type="component" value="Chromosome"/>
</dbReference>
<evidence type="ECO:0000313" key="5">
    <source>
        <dbReference type="EMBL" id="AFZ13724.1"/>
    </source>
</evidence>
<feature type="domain" description="HTH crp-type" evidence="4">
    <location>
        <begin position="128"/>
        <end position="201"/>
    </location>
</feature>
<dbReference type="SUPFAM" id="SSF46785">
    <property type="entry name" value="Winged helix' DNA-binding domain"/>
    <property type="match status" value="1"/>
</dbReference>
<dbReference type="InterPro" id="IPR012318">
    <property type="entry name" value="HTH_CRP"/>
</dbReference>
<evidence type="ECO:0000256" key="1">
    <source>
        <dbReference type="ARBA" id="ARBA00023015"/>
    </source>
</evidence>
<dbReference type="SUPFAM" id="SSF51206">
    <property type="entry name" value="cAMP-binding domain-like"/>
    <property type="match status" value="1"/>
</dbReference>
<dbReference type="EMBL" id="CP003620">
    <property type="protein sequence ID" value="AFZ13724.1"/>
    <property type="molecule type" value="Genomic_DNA"/>
</dbReference>
<dbReference type="SMART" id="SM00419">
    <property type="entry name" value="HTH_CRP"/>
    <property type="match status" value="1"/>
</dbReference>
<reference evidence="5 6" key="1">
    <citation type="submission" date="2012-06" db="EMBL/GenBank/DDBJ databases">
        <title>Finished chromosome of genome of Crinalium epipsammum PCC 9333.</title>
        <authorList>
            <consortium name="US DOE Joint Genome Institute"/>
            <person name="Gugger M."/>
            <person name="Coursin T."/>
            <person name="Rippka R."/>
            <person name="Tandeau De Marsac N."/>
            <person name="Huntemann M."/>
            <person name="Wei C.-L."/>
            <person name="Han J."/>
            <person name="Detter J.C."/>
            <person name="Han C."/>
            <person name="Tapia R."/>
            <person name="Davenport K."/>
            <person name="Daligault H."/>
            <person name="Erkkila T."/>
            <person name="Gu W."/>
            <person name="Munk A.C.C."/>
            <person name="Teshima H."/>
            <person name="Xu Y."/>
            <person name="Chain P."/>
            <person name="Chen A."/>
            <person name="Krypides N."/>
            <person name="Mavromatis K."/>
            <person name="Markowitz V."/>
            <person name="Szeto E."/>
            <person name="Ivanova N."/>
            <person name="Mikhailova N."/>
            <person name="Ovchinnikova G."/>
            <person name="Pagani I."/>
            <person name="Pati A."/>
            <person name="Goodwin L."/>
            <person name="Peters L."/>
            <person name="Pitluck S."/>
            <person name="Woyke T."/>
            <person name="Kerfeld C."/>
        </authorList>
    </citation>
    <scope>NUCLEOTIDE SEQUENCE [LARGE SCALE GENOMIC DNA]</scope>
    <source>
        <strain evidence="5 6">PCC 9333</strain>
    </source>
</reference>